<feature type="domain" description="J" evidence="2">
    <location>
        <begin position="15"/>
        <end position="90"/>
    </location>
</feature>
<feature type="region of interest" description="Disordered" evidence="1">
    <location>
        <begin position="195"/>
        <end position="231"/>
    </location>
</feature>
<evidence type="ECO:0000256" key="1">
    <source>
        <dbReference type="SAM" id="MobiDB-lite"/>
    </source>
</evidence>
<dbReference type="PROSITE" id="PS50076">
    <property type="entry name" value="DNAJ_2"/>
    <property type="match status" value="1"/>
</dbReference>
<proteinExistence type="predicted"/>
<dbReference type="PANTHER" id="PTHR44144">
    <property type="entry name" value="DNAJ HOMOLOG SUBFAMILY C MEMBER 9"/>
    <property type="match status" value="1"/>
</dbReference>
<keyword evidence="4" id="KW-1185">Reference proteome</keyword>
<dbReference type="EMBL" id="JBICCN010000427">
    <property type="protein sequence ID" value="KAL3069772.1"/>
    <property type="molecule type" value="Genomic_DNA"/>
</dbReference>
<dbReference type="SUPFAM" id="SSF46565">
    <property type="entry name" value="Chaperone J-domain"/>
    <property type="match status" value="1"/>
</dbReference>
<dbReference type="PANTHER" id="PTHR44144:SF1">
    <property type="entry name" value="DNAJ HOMOLOG SUBFAMILY C MEMBER 9"/>
    <property type="match status" value="1"/>
</dbReference>
<dbReference type="InterPro" id="IPR036869">
    <property type="entry name" value="J_dom_sf"/>
</dbReference>
<evidence type="ECO:0000259" key="2">
    <source>
        <dbReference type="PROSITE" id="PS50076"/>
    </source>
</evidence>
<dbReference type="PRINTS" id="PR00625">
    <property type="entry name" value="JDOMAIN"/>
</dbReference>
<reference evidence="3 4" key="1">
    <citation type="submission" date="2024-10" db="EMBL/GenBank/DDBJ databases">
        <authorList>
            <person name="Kim D."/>
        </authorList>
    </citation>
    <scope>NUCLEOTIDE SEQUENCE [LARGE SCALE GENOMIC DNA]</scope>
    <source>
        <strain evidence="3">Taebaek</strain>
    </source>
</reference>
<dbReference type="Pfam" id="PF00226">
    <property type="entry name" value="DnaJ"/>
    <property type="match status" value="1"/>
</dbReference>
<dbReference type="InterPro" id="IPR001623">
    <property type="entry name" value="DnaJ_domain"/>
</dbReference>
<protein>
    <recommendedName>
        <fullName evidence="2">J domain-containing protein</fullName>
    </recommendedName>
</protein>
<dbReference type="Gene3D" id="1.10.287.110">
    <property type="entry name" value="DnaJ domain"/>
    <property type="match status" value="1"/>
</dbReference>
<accession>A0ABD2HQS6</accession>
<dbReference type="InterPro" id="IPR056453">
    <property type="entry name" value="HTH_DNAJC9"/>
</dbReference>
<sequence>MSFGKECVDLFGTKDLYQILKLDRSKSNLSSAQIKKAYYRQSILWHPDRFASAQHDETTRELAKQKFQVIGRAYAILGDGEKRKAYDETGSLDDENEFYEGKDWSAVWRGVFKKVTPEEIEAYLAKFRGSQEEIDEVKEAYQKHKGNMDKIMQSVVGAEHPDEDRIREIVRDGIERGELRAYARFVNEPASARTRRAARAQREEVEAEQALEELRQREGVSKGTDGDDSLGALIRAKQRKRAEKMDDFLDNLAQKYGGPSSSKKGRKGSK</sequence>
<dbReference type="PROSITE" id="PS00636">
    <property type="entry name" value="DNAJ_1"/>
    <property type="match status" value="1"/>
</dbReference>
<organism evidence="3 4">
    <name type="scientific">Heterodera schachtii</name>
    <name type="common">Sugarbeet cyst nematode worm</name>
    <name type="synonym">Tylenchus schachtii</name>
    <dbReference type="NCBI Taxonomy" id="97005"/>
    <lineage>
        <taxon>Eukaryota</taxon>
        <taxon>Metazoa</taxon>
        <taxon>Ecdysozoa</taxon>
        <taxon>Nematoda</taxon>
        <taxon>Chromadorea</taxon>
        <taxon>Rhabditida</taxon>
        <taxon>Tylenchina</taxon>
        <taxon>Tylenchomorpha</taxon>
        <taxon>Tylenchoidea</taxon>
        <taxon>Heteroderidae</taxon>
        <taxon>Heteroderinae</taxon>
        <taxon>Heterodera</taxon>
    </lineage>
</organism>
<evidence type="ECO:0000313" key="4">
    <source>
        <dbReference type="Proteomes" id="UP001620645"/>
    </source>
</evidence>
<gene>
    <name evidence="3" type="ORF">niasHS_016006</name>
</gene>
<dbReference type="CDD" id="cd06257">
    <property type="entry name" value="DnaJ"/>
    <property type="match status" value="1"/>
</dbReference>
<comment type="caution">
    <text evidence="3">The sequence shown here is derived from an EMBL/GenBank/DDBJ whole genome shotgun (WGS) entry which is preliminary data.</text>
</comment>
<dbReference type="Pfam" id="PF23302">
    <property type="entry name" value="HTH_DNAJC9"/>
    <property type="match status" value="1"/>
</dbReference>
<evidence type="ECO:0000313" key="3">
    <source>
        <dbReference type="EMBL" id="KAL3069772.1"/>
    </source>
</evidence>
<dbReference type="AlphaFoldDB" id="A0ABD2HQS6"/>
<dbReference type="InterPro" id="IPR052594">
    <property type="entry name" value="J_domain-containing_protein"/>
</dbReference>
<feature type="region of interest" description="Disordered" evidence="1">
    <location>
        <begin position="245"/>
        <end position="270"/>
    </location>
</feature>
<name>A0ABD2HQS6_HETSC</name>
<dbReference type="InterPro" id="IPR018253">
    <property type="entry name" value="DnaJ_domain_CS"/>
</dbReference>
<dbReference type="Proteomes" id="UP001620645">
    <property type="component" value="Unassembled WGS sequence"/>
</dbReference>
<dbReference type="SMART" id="SM00271">
    <property type="entry name" value="DnaJ"/>
    <property type="match status" value="1"/>
</dbReference>